<dbReference type="EMBL" id="SAEB01000006">
    <property type="protein sequence ID" value="RVD85096.1"/>
    <property type="molecule type" value="Genomic_DNA"/>
</dbReference>
<dbReference type="GeneID" id="93585738"/>
<sequence length="106" mass="12391">MEDWPNILSPQFSPVQPITFSKKKFTSYNWTPPNISFIPVDESTLRRAAFDLTDMARIQNYKRRAVVCAINELNEKELRRGYQWVMVGLKCAEEDVLLIVRVVQND</sequence>
<gene>
    <name evidence="1" type="ORF">DFL_003427</name>
</gene>
<dbReference type="Proteomes" id="UP000283090">
    <property type="component" value="Unassembled WGS sequence"/>
</dbReference>
<dbReference type="OrthoDB" id="5326439at2759"/>
<evidence type="ECO:0000313" key="1">
    <source>
        <dbReference type="EMBL" id="RVD85096.1"/>
    </source>
</evidence>
<accession>A0A437A1S8</accession>
<dbReference type="AlphaFoldDB" id="A0A437A1S8"/>
<evidence type="ECO:0000313" key="2">
    <source>
        <dbReference type="Proteomes" id="UP000283090"/>
    </source>
</evidence>
<dbReference type="VEuPathDB" id="FungiDB:DFL_003427"/>
<reference evidence="1 2" key="1">
    <citation type="submission" date="2019-01" db="EMBL/GenBank/DDBJ databases">
        <title>Intercellular communication is required for trap formation in the nematode-trapping fungus Duddingtonia flagrans.</title>
        <authorList>
            <person name="Youssar L."/>
            <person name="Wernet V."/>
            <person name="Hensel N."/>
            <person name="Hildebrandt H.-G."/>
            <person name="Fischer R."/>
        </authorList>
    </citation>
    <scope>NUCLEOTIDE SEQUENCE [LARGE SCALE GENOMIC DNA]</scope>
    <source>
        <strain evidence="1 2">CBS H-5679</strain>
    </source>
</reference>
<organism evidence="1 2">
    <name type="scientific">Arthrobotrys flagrans</name>
    <name type="common">Nematode-trapping fungus</name>
    <name type="synonym">Trichothecium flagrans</name>
    <dbReference type="NCBI Taxonomy" id="97331"/>
    <lineage>
        <taxon>Eukaryota</taxon>
        <taxon>Fungi</taxon>
        <taxon>Dikarya</taxon>
        <taxon>Ascomycota</taxon>
        <taxon>Pezizomycotina</taxon>
        <taxon>Orbiliomycetes</taxon>
        <taxon>Orbiliales</taxon>
        <taxon>Orbiliaceae</taxon>
        <taxon>Arthrobotrys</taxon>
    </lineage>
</organism>
<proteinExistence type="predicted"/>
<comment type="caution">
    <text evidence="1">The sequence shown here is derived from an EMBL/GenBank/DDBJ whole genome shotgun (WGS) entry which is preliminary data.</text>
</comment>
<protein>
    <submittedName>
        <fullName evidence="1">Uncharacterized protein</fullName>
    </submittedName>
</protein>
<keyword evidence="2" id="KW-1185">Reference proteome</keyword>
<dbReference type="RefSeq" id="XP_067490640.1">
    <property type="nucleotide sequence ID" value="XM_067632364.1"/>
</dbReference>
<name>A0A437A1S8_ARTFL</name>